<dbReference type="PIRSF" id="PIRSF038953">
    <property type="entry name" value="SigI"/>
    <property type="match status" value="1"/>
</dbReference>
<evidence type="ECO:0000256" key="1">
    <source>
        <dbReference type="ARBA" id="ARBA00022490"/>
    </source>
</evidence>
<evidence type="ECO:0000256" key="3">
    <source>
        <dbReference type="ARBA" id="ARBA00023082"/>
    </source>
</evidence>
<organism evidence="8 9">
    <name type="scientific">Ruoffia tabacinasalis</name>
    <dbReference type="NCBI Taxonomy" id="87458"/>
    <lineage>
        <taxon>Bacteria</taxon>
        <taxon>Bacillati</taxon>
        <taxon>Bacillota</taxon>
        <taxon>Bacilli</taxon>
        <taxon>Lactobacillales</taxon>
        <taxon>Aerococcaceae</taxon>
        <taxon>Ruoffia</taxon>
    </lineage>
</organism>
<comment type="activity regulation">
    <text evidence="6">Negatively regulated by the anti-sigma-I factor RsgI.</text>
</comment>
<evidence type="ECO:0000256" key="2">
    <source>
        <dbReference type="ARBA" id="ARBA00023015"/>
    </source>
</evidence>
<dbReference type="NCBIfam" id="TIGR02937">
    <property type="entry name" value="sigma70-ECF"/>
    <property type="match status" value="1"/>
</dbReference>
<evidence type="ECO:0000313" key="9">
    <source>
        <dbReference type="Proteomes" id="UP000306420"/>
    </source>
</evidence>
<feature type="domain" description="RNA polymerase sigma-70 region 2" evidence="7">
    <location>
        <begin position="8"/>
        <end position="78"/>
    </location>
</feature>
<evidence type="ECO:0000256" key="6">
    <source>
        <dbReference type="HAMAP-Rule" id="MF_02064"/>
    </source>
</evidence>
<feature type="DNA-binding region" description="H-T-H motif" evidence="6">
    <location>
        <begin position="166"/>
        <end position="185"/>
    </location>
</feature>
<dbReference type="InterPro" id="IPR007627">
    <property type="entry name" value="RNA_pol_sigma70_r2"/>
</dbReference>
<dbReference type="InterPro" id="IPR014284">
    <property type="entry name" value="RNA_pol_sigma-70_dom"/>
</dbReference>
<comment type="subunit">
    <text evidence="6">Interacts with RsgI.</text>
</comment>
<keyword evidence="5 6" id="KW-0804">Transcription</keyword>
<keyword evidence="3 6" id="KW-0731">Sigma factor</keyword>
<dbReference type="AlphaFoldDB" id="A0A5R9DYN9"/>
<evidence type="ECO:0000259" key="7">
    <source>
        <dbReference type="Pfam" id="PF04542"/>
    </source>
</evidence>
<dbReference type="GO" id="GO:0003677">
    <property type="term" value="F:DNA binding"/>
    <property type="evidence" value="ECO:0007669"/>
    <property type="project" value="UniProtKB-UniRule"/>
</dbReference>
<dbReference type="EMBL" id="VBSP01000009">
    <property type="protein sequence ID" value="TLQ41872.1"/>
    <property type="molecule type" value="Genomic_DNA"/>
</dbReference>
<dbReference type="OrthoDB" id="3190733at2"/>
<accession>A0A5R9DYN9</accession>
<dbReference type="GO" id="GO:0016987">
    <property type="term" value="F:sigma factor activity"/>
    <property type="evidence" value="ECO:0007669"/>
    <property type="project" value="UniProtKB-UniRule"/>
</dbReference>
<dbReference type="SUPFAM" id="SSF88946">
    <property type="entry name" value="Sigma2 domain of RNA polymerase sigma factors"/>
    <property type="match status" value="1"/>
</dbReference>
<evidence type="ECO:0000313" key="8">
    <source>
        <dbReference type="EMBL" id="TLQ41872.1"/>
    </source>
</evidence>
<name>A0A5R9DYN9_9LACT</name>
<protein>
    <recommendedName>
        <fullName evidence="6">RNA polymerase sigma factor SigI</fullName>
    </recommendedName>
</protein>
<feature type="short sequence motif" description="Polymerase core binding" evidence="6">
    <location>
        <begin position="34"/>
        <end position="47"/>
    </location>
</feature>
<comment type="function">
    <text evidence="6">Sigma factors are initiation factors that promote the attachment of RNA polymerase to specific initiation sites and are then released.</text>
</comment>
<dbReference type="Pfam" id="PF04542">
    <property type="entry name" value="Sigma70_r2"/>
    <property type="match status" value="1"/>
</dbReference>
<dbReference type="HAMAP" id="MF_02064">
    <property type="entry name" value="Sigma70_SigI"/>
    <property type="match status" value="1"/>
</dbReference>
<comment type="caution">
    <text evidence="8">The sequence shown here is derived from an EMBL/GenBank/DDBJ whole genome shotgun (WGS) entry which is preliminary data.</text>
</comment>
<dbReference type="Proteomes" id="UP000306420">
    <property type="component" value="Unassembled WGS sequence"/>
</dbReference>
<keyword evidence="1 6" id="KW-0963">Cytoplasm</keyword>
<keyword evidence="4 6" id="KW-0238">DNA-binding</keyword>
<comment type="similarity">
    <text evidence="6">Belongs to the sigma-70 factor family. SigI subfamily.</text>
</comment>
<evidence type="ECO:0000256" key="4">
    <source>
        <dbReference type="ARBA" id="ARBA00023125"/>
    </source>
</evidence>
<keyword evidence="2 6" id="KW-0805">Transcription regulation</keyword>
<dbReference type="GO" id="GO:0005737">
    <property type="term" value="C:cytoplasm"/>
    <property type="evidence" value="ECO:0007669"/>
    <property type="project" value="UniProtKB-SubCell"/>
</dbReference>
<dbReference type="GO" id="GO:0006352">
    <property type="term" value="P:DNA-templated transcription initiation"/>
    <property type="evidence" value="ECO:0007669"/>
    <property type="project" value="UniProtKB-UniRule"/>
</dbReference>
<evidence type="ECO:0000256" key="5">
    <source>
        <dbReference type="ARBA" id="ARBA00023163"/>
    </source>
</evidence>
<proteinExistence type="inferred from homology"/>
<dbReference type="InterPro" id="IPR014244">
    <property type="entry name" value="RNA_pol_sigma-I"/>
</dbReference>
<dbReference type="InterPro" id="IPR013325">
    <property type="entry name" value="RNA_pol_sigma_r2"/>
</dbReference>
<comment type="subcellular location">
    <subcellularLocation>
        <location evidence="6">Cytoplasm</location>
    </subcellularLocation>
</comment>
<keyword evidence="6" id="KW-0346">Stress response</keyword>
<reference evidence="8 9" key="1">
    <citation type="submission" date="2019-05" db="EMBL/GenBank/DDBJ databases">
        <title>The metagenome of a microbial culture collection derived from dairy environment covers the genomic content of the human microbiome.</title>
        <authorList>
            <person name="Roder T."/>
            <person name="Wuthrich D."/>
            <person name="Sattari Z."/>
            <person name="Von Ah U."/>
            <person name="Bar C."/>
            <person name="Ronchi F."/>
            <person name="Macpherson A.J."/>
            <person name="Ganal-Vonarburg S.C."/>
            <person name="Bruggmann R."/>
            <person name="Vergeres G."/>
        </authorList>
    </citation>
    <scope>NUCLEOTIDE SEQUENCE [LARGE SCALE GENOMIC DNA]</scope>
    <source>
        <strain evidence="8 9">FAM 24227</strain>
    </source>
</reference>
<sequence length="208" mass="24065">MEKQIEQLIEEHYGFIIKVVSETTNRYVNVQNDDAFSIALLAFKEAVEKYDESKGSLLNFVKVVIRSRVIDYLRKEKKNEEMASLDSMEESGVQFQDESRQSENVLAIEIEEWKSTIEDFDISLEQLIEESPKHKDSRERAIHISEKSSKHKPITIPLFEKKRLPIKLTATYNNVSVKVIKGNKVFITSTIIIFKNGLASLIDWIKRG</sequence>
<gene>
    <name evidence="6" type="primary">sigI</name>
    <name evidence="8" type="ORF">FEZ33_04120</name>
</gene>
<dbReference type="Gene3D" id="1.10.1740.10">
    <property type="match status" value="1"/>
</dbReference>